<accession>A0A9Q3F6G4</accession>
<name>A0A9Q3F6G4_9BASI</name>
<dbReference type="OrthoDB" id="3243429at2759"/>
<reference evidence="1" key="1">
    <citation type="submission" date="2021-03" db="EMBL/GenBank/DDBJ databases">
        <title>Draft genome sequence of rust myrtle Austropuccinia psidii MF-1, a brazilian biotype.</title>
        <authorList>
            <person name="Quecine M.C."/>
            <person name="Pachon D.M.R."/>
            <person name="Bonatelli M.L."/>
            <person name="Correr F.H."/>
            <person name="Franceschini L.M."/>
            <person name="Leite T.F."/>
            <person name="Margarido G.R.A."/>
            <person name="Almeida C.A."/>
            <person name="Ferrarezi J.A."/>
            <person name="Labate C.A."/>
        </authorList>
    </citation>
    <scope>NUCLEOTIDE SEQUENCE</scope>
    <source>
        <strain evidence="1">MF-1</strain>
    </source>
</reference>
<dbReference type="EMBL" id="AVOT02040406">
    <property type="protein sequence ID" value="MBW0535620.1"/>
    <property type="molecule type" value="Genomic_DNA"/>
</dbReference>
<sequence length="98" mass="10888">MISSYMIPTTLLTGPNSIPWHKRLGHHSLAVLKLLGIEADKKDYLICKTSKSHKLPFKHHFEQAIYPLDCLHMDVVGCVTPPSVSGNCYSLTIVNQAS</sequence>
<evidence type="ECO:0008006" key="3">
    <source>
        <dbReference type="Google" id="ProtNLM"/>
    </source>
</evidence>
<evidence type="ECO:0000313" key="1">
    <source>
        <dbReference type="EMBL" id="MBW0535620.1"/>
    </source>
</evidence>
<keyword evidence="2" id="KW-1185">Reference proteome</keyword>
<dbReference type="Proteomes" id="UP000765509">
    <property type="component" value="Unassembled WGS sequence"/>
</dbReference>
<gene>
    <name evidence="1" type="ORF">O181_075335</name>
</gene>
<comment type="caution">
    <text evidence="1">The sequence shown here is derived from an EMBL/GenBank/DDBJ whole genome shotgun (WGS) entry which is preliminary data.</text>
</comment>
<evidence type="ECO:0000313" key="2">
    <source>
        <dbReference type="Proteomes" id="UP000765509"/>
    </source>
</evidence>
<organism evidence="1 2">
    <name type="scientific">Austropuccinia psidii MF-1</name>
    <dbReference type="NCBI Taxonomy" id="1389203"/>
    <lineage>
        <taxon>Eukaryota</taxon>
        <taxon>Fungi</taxon>
        <taxon>Dikarya</taxon>
        <taxon>Basidiomycota</taxon>
        <taxon>Pucciniomycotina</taxon>
        <taxon>Pucciniomycetes</taxon>
        <taxon>Pucciniales</taxon>
        <taxon>Sphaerophragmiaceae</taxon>
        <taxon>Austropuccinia</taxon>
    </lineage>
</organism>
<protein>
    <recommendedName>
        <fullName evidence="3">GAG-pre-integrase domain-containing protein</fullName>
    </recommendedName>
</protein>
<dbReference type="AlphaFoldDB" id="A0A9Q3F6G4"/>
<proteinExistence type="predicted"/>